<evidence type="ECO:0000256" key="6">
    <source>
        <dbReference type="SAM" id="MobiDB-lite"/>
    </source>
</evidence>
<dbReference type="PANTHER" id="PTHR20858:SF17">
    <property type="entry name" value="HYDROXYMETHYLPYRIMIDINE_PHOSPHOMETHYLPYRIMIDINE KINASE THI20-RELATED"/>
    <property type="match status" value="1"/>
</dbReference>
<name>A0ABT5SWU7_9PSEU</name>
<dbReference type="EC" id="2.7.1.49" evidence="8"/>
<feature type="domain" description="Pyridoxamine kinase/Phosphomethylpyrimidine kinase" evidence="7">
    <location>
        <begin position="23"/>
        <end position="271"/>
    </location>
</feature>
<evidence type="ECO:0000256" key="2">
    <source>
        <dbReference type="ARBA" id="ARBA00000565"/>
    </source>
</evidence>
<dbReference type="InterPro" id="IPR029056">
    <property type="entry name" value="Ribokinase-like"/>
</dbReference>
<dbReference type="SUPFAM" id="SSF53613">
    <property type="entry name" value="Ribokinase-like"/>
    <property type="match status" value="1"/>
</dbReference>
<feature type="compositionally biased region" description="Basic and acidic residues" evidence="6">
    <location>
        <begin position="1"/>
        <end position="12"/>
    </location>
</feature>
<keyword evidence="9" id="KW-1185">Reference proteome</keyword>
<dbReference type="NCBIfam" id="TIGR00097">
    <property type="entry name" value="HMP-P_kinase"/>
    <property type="match status" value="1"/>
</dbReference>
<keyword evidence="8" id="KW-0418">Kinase</keyword>
<dbReference type="EMBL" id="JAQZAO010000008">
    <property type="protein sequence ID" value="MDD7967327.1"/>
    <property type="molecule type" value="Genomic_DNA"/>
</dbReference>
<dbReference type="GO" id="GO:0008972">
    <property type="term" value="F:phosphomethylpyrimidine kinase activity"/>
    <property type="evidence" value="ECO:0007669"/>
    <property type="project" value="UniProtKB-EC"/>
</dbReference>
<dbReference type="Pfam" id="PF08543">
    <property type="entry name" value="Phos_pyr_kin"/>
    <property type="match status" value="1"/>
</dbReference>
<keyword evidence="5" id="KW-0784">Thiamine biosynthesis</keyword>
<comment type="caution">
    <text evidence="8">The sequence shown here is derived from an EMBL/GenBank/DDBJ whole genome shotgun (WGS) entry which is preliminary data.</text>
</comment>
<gene>
    <name evidence="8" type="primary">thiD</name>
    <name evidence="8" type="ORF">PGB27_18475</name>
</gene>
<dbReference type="CDD" id="cd01169">
    <property type="entry name" value="HMPP_kinase"/>
    <property type="match status" value="1"/>
</dbReference>
<evidence type="ECO:0000256" key="1">
    <source>
        <dbReference type="ARBA" id="ARBA00000151"/>
    </source>
</evidence>
<evidence type="ECO:0000259" key="7">
    <source>
        <dbReference type="Pfam" id="PF08543"/>
    </source>
</evidence>
<accession>A0ABT5SWU7</accession>
<dbReference type="PANTHER" id="PTHR20858">
    <property type="entry name" value="PHOSPHOMETHYLPYRIMIDINE KINASE"/>
    <property type="match status" value="1"/>
</dbReference>
<feature type="region of interest" description="Disordered" evidence="6">
    <location>
        <begin position="1"/>
        <end position="20"/>
    </location>
</feature>
<proteinExistence type="predicted"/>
<evidence type="ECO:0000313" key="9">
    <source>
        <dbReference type="Proteomes" id="UP001300763"/>
    </source>
</evidence>
<evidence type="ECO:0000313" key="8">
    <source>
        <dbReference type="EMBL" id="MDD7967327.1"/>
    </source>
</evidence>
<dbReference type="EC" id="2.7.4.7" evidence="8"/>
<evidence type="ECO:0000256" key="5">
    <source>
        <dbReference type="ARBA" id="ARBA00022977"/>
    </source>
</evidence>
<dbReference type="Proteomes" id="UP001300763">
    <property type="component" value="Unassembled WGS sequence"/>
</dbReference>
<evidence type="ECO:0000256" key="4">
    <source>
        <dbReference type="ARBA" id="ARBA00004769"/>
    </source>
</evidence>
<keyword evidence="8" id="KW-0808">Transferase</keyword>
<comment type="catalytic activity">
    <reaction evidence="1">
        <text>4-amino-5-hydroxymethyl-2-methylpyrimidine + ATP = 4-amino-2-methyl-5-(phosphooxymethyl)pyrimidine + ADP + H(+)</text>
        <dbReference type="Rhea" id="RHEA:23096"/>
        <dbReference type="ChEBI" id="CHEBI:15378"/>
        <dbReference type="ChEBI" id="CHEBI:16892"/>
        <dbReference type="ChEBI" id="CHEBI:30616"/>
        <dbReference type="ChEBI" id="CHEBI:58354"/>
        <dbReference type="ChEBI" id="CHEBI:456216"/>
        <dbReference type="EC" id="2.7.1.49"/>
    </reaction>
</comment>
<protein>
    <submittedName>
        <fullName evidence="8">Bifunctional hydroxymethylpyrimidine kinase/phosphomethylpyrimidine kinase</fullName>
        <ecNumber evidence="8">2.7.1.49</ecNumber>
        <ecNumber evidence="8">2.7.4.7</ecNumber>
    </submittedName>
</protein>
<organism evidence="8 9">
    <name type="scientific">Actinomycetospora lemnae</name>
    <dbReference type="NCBI Taxonomy" id="3019891"/>
    <lineage>
        <taxon>Bacteria</taxon>
        <taxon>Bacillati</taxon>
        <taxon>Actinomycetota</taxon>
        <taxon>Actinomycetes</taxon>
        <taxon>Pseudonocardiales</taxon>
        <taxon>Pseudonocardiaceae</taxon>
        <taxon>Actinomycetospora</taxon>
    </lineage>
</organism>
<dbReference type="RefSeq" id="WP_274201863.1">
    <property type="nucleotide sequence ID" value="NZ_JAQZAO010000008.1"/>
</dbReference>
<dbReference type="GO" id="GO:0008902">
    <property type="term" value="F:hydroxymethylpyrimidine kinase activity"/>
    <property type="evidence" value="ECO:0007669"/>
    <property type="project" value="UniProtKB-EC"/>
</dbReference>
<evidence type="ECO:0000256" key="3">
    <source>
        <dbReference type="ARBA" id="ARBA00003848"/>
    </source>
</evidence>
<comment type="catalytic activity">
    <reaction evidence="2">
        <text>4-amino-2-methyl-5-(phosphooxymethyl)pyrimidine + ATP = 4-amino-2-methyl-5-(diphosphooxymethyl)pyrimidine + ADP</text>
        <dbReference type="Rhea" id="RHEA:19893"/>
        <dbReference type="ChEBI" id="CHEBI:30616"/>
        <dbReference type="ChEBI" id="CHEBI:57841"/>
        <dbReference type="ChEBI" id="CHEBI:58354"/>
        <dbReference type="ChEBI" id="CHEBI:456216"/>
        <dbReference type="EC" id="2.7.4.7"/>
    </reaction>
</comment>
<dbReference type="Gene3D" id="3.40.1190.20">
    <property type="match status" value="1"/>
</dbReference>
<comment type="function">
    <text evidence="3">Catalyzes the phosphorylation of hydroxymethylpyrimidine phosphate (HMP-P) to HMP-PP, and of HMP to HMP-P.</text>
</comment>
<sequence>MSGTHDGTHDRTPPVALAIAGTDSGGGAGLTADVRAFTACGVHGAVAVAAVTVQNSVGVEGFHAIPPDVVAAQIRTVAGDMGVDAAKTGMLASTEIIEAVAAAGDEVGLGTRVPFVVDPVAASMHGHQLLADDALDTLRSVLIPRATLVTPNLDEVRLLVGVEVVDDASARAAARALLDLGAGAALVKGGHLTGSPDVVDLLVCADGTERAFSSPRRDTEHSHGGGDSLASSITAGLARGMALVDAVALGKAYITRAVDHAYPLGAGHGPVSSLWSVAAWEPGA</sequence>
<comment type="pathway">
    <text evidence="4">Cofactor biosynthesis; thiamine diphosphate biosynthesis; 4-amino-2-methyl-5-diphosphomethylpyrimidine from 5-amino-1-(5-phospho-D-ribosyl)imidazole: step 3/3.</text>
</comment>
<dbReference type="InterPro" id="IPR004399">
    <property type="entry name" value="HMP/HMP-P_kinase_dom"/>
</dbReference>
<dbReference type="InterPro" id="IPR013749">
    <property type="entry name" value="PM/HMP-P_kinase-1"/>
</dbReference>
<reference evidence="8 9" key="1">
    <citation type="submission" date="2023-02" db="EMBL/GenBank/DDBJ databases">
        <title>Genome sequencing required for Actinomycetospora new species description.</title>
        <authorList>
            <person name="Saimee Y."/>
            <person name="Duangmal K."/>
        </authorList>
    </citation>
    <scope>NUCLEOTIDE SEQUENCE [LARGE SCALE GENOMIC DNA]</scope>
    <source>
        <strain evidence="8 9">DW7H6</strain>
    </source>
</reference>